<keyword evidence="4" id="KW-1185">Reference proteome</keyword>
<feature type="transmembrane region" description="Helical" evidence="1">
    <location>
        <begin position="12"/>
        <end position="39"/>
    </location>
</feature>
<dbReference type="SUPFAM" id="SSF81469">
    <property type="entry name" value="Bacterial aa3 type cytochrome c oxidase subunit IV"/>
    <property type="match status" value="1"/>
</dbReference>
<dbReference type="Gene3D" id="1.20.5.160">
    <property type="entry name" value="Bacterial aa3 type cytochrome c oxidase subunit IV"/>
    <property type="match status" value="1"/>
</dbReference>
<evidence type="ECO:0000313" key="3">
    <source>
        <dbReference type="EMBL" id="MDT0575014.1"/>
    </source>
</evidence>
<name>A0ABU2ZFD5_9SPHN</name>
<organism evidence="3 4">
    <name type="scientific">Croceicoccus esteveae</name>
    <dbReference type="NCBI Taxonomy" id="3075597"/>
    <lineage>
        <taxon>Bacteria</taxon>
        <taxon>Pseudomonadati</taxon>
        <taxon>Pseudomonadota</taxon>
        <taxon>Alphaproteobacteria</taxon>
        <taxon>Sphingomonadales</taxon>
        <taxon>Erythrobacteraceae</taxon>
        <taxon>Croceicoccus</taxon>
    </lineage>
</organism>
<dbReference type="RefSeq" id="WP_311339565.1">
    <property type="nucleotide sequence ID" value="NZ_JAVRHS010000001.1"/>
</dbReference>
<evidence type="ECO:0000259" key="2">
    <source>
        <dbReference type="Pfam" id="PF07835"/>
    </source>
</evidence>
<dbReference type="Proteomes" id="UP001259803">
    <property type="component" value="Unassembled WGS sequence"/>
</dbReference>
<dbReference type="InterPro" id="IPR012422">
    <property type="entry name" value="Cyt_c_oxidase_su4_bac-aa3"/>
</dbReference>
<protein>
    <submittedName>
        <fullName evidence="3">Aa3-type cytochrome c oxidase subunit IV</fullName>
    </submittedName>
</protein>
<evidence type="ECO:0000256" key="1">
    <source>
        <dbReference type="SAM" id="Phobius"/>
    </source>
</evidence>
<dbReference type="InterPro" id="IPR036596">
    <property type="entry name" value="Cyt-C_aa3_sf"/>
</dbReference>
<sequence>MARRDNLQSAKGTYAGFITIAKWSAVAIAVIVAIVVLIIS</sequence>
<dbReference type="EMBL" id="JAVRHS010000001">
    <property type="protein sequence ID" value="MDT0575014.1"/>
    <property type="molecule type" value="Genomic_DNA"/>
</dbReference>
<evidence type="ECO:0000313" key="4">
    <source>
        <dbReference type="Proteomes" id="UP001259803"/>
    </source>
</evidence>
<accession>A0ABU2ZFD5</accession>
<dbReference type="Pfam" id="PF07835">
    <property type="entry name" value="COX4_pro_2"/>
    <property type="match status" value="1"/>
</dbReference>
<gene>
    <name evidence="3" type="ORF">RM533_02310</name>
</gene>
<proteinExistence type="predicted"/>
<keyword evidence="1" id="KW-1133">Transmembrane helix</keyword>
<keyword evidence="1" id="KW-0472">Membrane</keyword>
<feature type="domain" description="Cytochrome c oxidase subunit IV bacterial aa3 type" evidence="2">
    <location>
        <begin position="12"/>
        <end position="37"/>
    </location>
</feature>
<reference evidence="3 4" key="1">
    <citation type="submission" date="2023-09" db="EMBL/GenBank/DDBJ databases">
        <authorList>
            <person name="Rey-Velasco X."/>
        </authorList>
    </citation>
    <scope>NUCLEOTIDE SEQUENCE [LARGE SCALE GENOMIC DNA]</scope>
    <source>
        <strain evidence="3 4">F390</strain>
    </source>
</reference>
<keyword evidence="1" id="KW-0812">Transmembrane</keyword>
<comment type="caution">
    <text evidence="3">The sequence shown here is derived from an EMBL/GenBank/DDBJ whole genome shotgun (WGS) entry which is preliminary data.</text>
</comment>